<protein>
    <submittedName>
        <fullName evidence="1">Uncharacterized protein</fullName>
    </submittedName>
</protein>
<dbReference type="KEGG" id="vg:15011164"/>
<evidence type="ECO:0000313" key="2">
    <source>
        <dbReference type="Proteomes" id="UP000201252"/>
    </source>
</evidence>
<evidence type="ECO:0000313" key="1">
    <source>
        <dbReference type="EMBL" id="AGH31756.1"/>
    </source>
</evidence>
<dbReference type="EMBL" id="HQ633071">
    <property type="protein sequence ID" value="AGH31756.1"/>
    <property type="molecule type" value="Genomic_DNA"/>
</dbReference>
<keyword evidence="2" id="KW-1185">Reference proteome</keyword>
<accession>M4QPP9</accession>
<proteinExistence type="predicted"/>
<reference evidence="1 2" key="1">
    <citation type="submission" date="2010-10" db="EMBL/GenBank/DDBJ databases">
        <title>The Genome Sequence of Synechococcus phage S-SKS1.</title>
        <authorList>
            <consortium name="The Broad Institute Genome Sequencing Platform"/>
            <person name="Henn M.R."/>
            <person name="Clokie M."/>
            <person name="Levin J."/>
            <person name="Malboeuf C."/>
            <person name="Casali M."/>
            <person name="Russ C."/>
            <person name="Lennon N."/>
            <person name="Chapman S.B."/>
            <person name="Erlich R."/>
            <person name="Young S.K."/>
            <person name="Yandava C."/>
            <person name="Zeng Q."/>
            <person name="Alvarado L."/>
            <person name="Anderson S."/>
            <person name="Berlin A."/>
            <person name="Chen Z."/>
            <person name="Freedman E."/>
            <person name="Gellesch M."/>
            <person name="Goldberg J."/>
            <person name="Green L."/>
            <person name="Griggs A."/>
            <person name="Gujja S."/>
            <person name="Heilman E.R."/>
            <person name="Heiman D."/>
            <person name="Hollinger A."/>
            <person name="Howarth C."/>
            <person name="Larson L."/>
            <person name="Mehta T."/>
            <person name="Pearson M."/>
            <person name="Roberts A."/>
            <person name="Ryan E."/>
            <person name="Saif S."/>
            <person name="Shea T."/>
            <person name="Shenoy N."/>
            <person name="Sisk P."/>
            <person name="Stolte C."/>
            <person name="Sykes S."/>
            <person name="White J."/>
            <person name="Haas B."/>
            <person name="Nusbaum C."/>
            <person name="Birren B."/>
        </authorList>
    </citation>
    <scope>NUCLEOTIDE SEQUENCE [LARGE SCALE GENOMIC DNA]</scope>
</reference>
<sequence length="206" mass="22236">MVSSELKIMGAKFIKKSDGNFYMRLDGNTTQVKFAAVSESSNTYTFSVDGTVRVTKSQDGYTTSVDPVPSGLSLNNNGFSGTETTITYSRTTPGVDDYLLSFTSSGPGTAFYLGGESLTWGGYAYPGDGYLNNAFNLGVKDGGSWKNVGNLFIKDNGVWKECESGWIKSGGAWEQVFANYGNSSWICMLEGTDDAIDFCVQVFVVN</sequence>
<organism evidence="1 2">
    <name type="scientific">Synechococcus phage S-SKS1</name>
    <dbReference type="NCBI Taxonomy" id="754042"/>
    <lineage>
        <taxon>Viruses</taxon>
        <taxon>Duplodnaviria</taxon>
        <taxon>Heunggongvirae</taxon>
        <taxon>Uroviricota</taxon>
        <taxon>Caudoviricetes</taxon>
        <taxon>Llyrvirus</taxon>
        <taxon>Llyrvirus SSKS1</taxon>
    </lineage>
</organism>
<dbReference type="Proteomes" id="UP000201252">
    <property type="component" value="Segment"/>
</dbReference>
<dbReference type="RefSeq" id="YP_007674608.1">
    <property type="nucleotide sequence ID" value="NC_020851.1"/>
</dbReference>
<gene>
    <name evidence="1" type="ORF">SWZG_00250</name>
</gene>
<name>M4QPP9_9CAUD</name>
<dbReference type="GeneID" id="15011164"/>